<dbReference type="SUPFAM" id="SSF53756">
    <property type="entry name" value="UDP-Glycosyltransferase/glycogen phosphorylase"/>
    <property type="match status" value="1"/>
</dbReference>
<evidence type="ECO:0000313" key="1">
    <source>
        <dbReference type="EMBL" id="CBL51200.1"/>
    </source>
</evidence>
<dbReference type="AlphaFoldDB" id="D5GZJ1"/>
<evidence type="ECO:0000313" key="2">
    <source>
        <dbReference type="Proteomes" id="UP000002371"/>
    </source>
</evidence>
<reference key="2">
    <citation type="submission" date="2010-03" db="EMBL/GenBank/DDBJ databases">
        <title>Genome Sequence of Lactobacillus crispatus ST1.</title>
        <authorList>
            <person name="Ojala T."/>
            <person name="Kuparinen V."/>
            <person name="Koskinen J.P."/>
            <person name="Alatalo E."/>
            <person name="Holm L."/>
            <person name="Auvinen P."/>
            <person name="Edelman S."/>
            <person name="Westerlund-Wikstroem B."/>
            <person name="Korhonen T.K."/>
            <person name="Paulin L."/>
            <person name="Kankainen M."/>
        </authorList>
    </citation>
    <scope>NUCLEOTIDE SEQUENCE</scope>
    <source>
        <strain>ST1</strain>
    </source>
</reference>
<sequence>MKKLKFKKIYVLCPIGVKTGGPELLHQLVYQLNNIFGEDSAVIAYFGNIKKQEPVSEYNKYIASKWIETKDIKDERENLIIFPETALSQFNDYKYIHKYIWWLSVDNFLLTSSIKSSAHSVGWMHTIARWLKGNIRNYSKEIQAADAHLCQSYYSEKFLENMGISKNKIKWLSDYINDLYVQDSDEAMKQKKENIVLFNPKKGFKFTKKIISMSKSENWKWIPLIGLKNTEVKKLLSSSKVYIDFGNHPGKDRFPREAAILGCCIITGQRGAAKYQQDIPIDNKYKFSDKVEEIPDIIKIIRKCMDDYSNESLNFEEYREIIKKEKNTFKNSVNKIFNEE</sequence>
<accession>D5GZJ1</accession>
<proteinExistence type="predicted"/>
<evidence type="ECO:0008006" key="3">
    <source>
        <dbReference type="Google" id="ProtNLM"/>
    </source>
</evidence>
<dbReference type="eggNOG" id="COG0438">
    <property type="taxonomic scope" value="Bacteria"/>
</dbReference>
<dbReference type="KEGG" id="lcr:LCRIS_01753"/>
<name>D5GZJ1_LACCS</name>
<dbReference type="HOGENOM" id="CLU_846475_0_0_9"/>
<organism evidence="1 2">
    <name type="scientific">Lactobacillus crispatus (strain ST1)</name>
    <dbReference type="NCBI Taxonomy" id="748671"/>
    <lineage>
        <taxon>Bacteria</taxon>
        <taxon>Bacillati</taxon>
        <taxon>Bacillota</taxon>
        <taxon>Bacilli</taxon>
        <taxon>Lactobacillales</taxon>
        <taxon>Lactobacillaceae</taxon>
        <taxon>Lactobacillus</taxon>
    </lineage>
</organism>
<dbReference type="RefSeq" id="WP_013086881.1">
    <property type="nucleotide sequence ID" value="NC_014106.1"/>
</dbReference>
<dbReference type="PATRIC" id="fig|748671.3.peg.1724"/>
<reference evidence="1 2" key="1">
    <citation type="journal article" date="2010" name="J. Bacteriol.">
        <title>Genome sequence of Lactobacillus crispatus ST1.</title>
        <authorList>
            <person name="Ojala T."/>
            <person name="Kuparinen V."/>
            <person name="Koskinen J.P."/>
            <person name="Alatalo E."/>
            <person name="Holm L."/>
            <person name="Auvinen P."/>
            <person name="Edelman S."/>
            <person name="Westerlund-Wikstrom B."/>
            <person name="Korhonen T.K."/>
            <person name="Paulin L."/>
            <person name="Kankainen M."/>
        </authorList>
    </citation>
    <scope>NUCLEOTIDE SEQUENCE [LARGE SCALE GENOMIC DNA]</scope>
    <source>
        <strain evidence="1 2">ST1</strain>
    </source>
</reference>
<protein>
    <recommendedName>
        <fullName evidence="3">Glycosyltransferase family 1 protein</fullName>
    </recommendedName>
</protein>
<gene>
    <name evidence="1" type="ordered locus">LCRIS_01753</name>
</gene>
<dbReference type="Proteomes" id="UP000002371">
    <property type="component" value="Chromosome"/>
</dbReference>
<dbReference type="EMBL" id="FN692037">
    <property type="protein sequence ID" value="CBL51200.1"/>
    <property type="molecule type" value="Genomic_DNA"/>
</dbReference>